<accession>A0AAX6NEH3</accession>
<evidence type="ECO:0000313" key="1">
    <source>
        <dbReference type="EMBL" id="MDU9693894.1"/>
    </source>
</evidence>
<name>A0AAX6NEH3_PRIAR</name>
<dbReference type="RefSeq" id="WP_316911111.1">
    <property type="nucleotide sequence ID" value="NZ_JAPTGD010000002.1"/>
</dbReference>
<comment type="caution">
    <text evidence="1">The sequence shown here is derived from an EMBL/GenBank/DDBJ whole genome shotgun (WGS) entry which is preliminary data.</text>
</comment>
<evidence type="ECO:0000313" key="2">
    <source>
        <dbReference type="Proteomes" id="UP001269400"/>
    </source>
</evidence>
<protein>
    <recommendedName>
        <fullName evidence="3">Immunity protein 30 domain-containing protein</fullName>
    </recommendedName>
</protein>
<reference evidence="1" key="2">
    <citation type="submission" date="2022-12" db="EMBL/GenBank/DDBJ databases">
        <authorList>
            <person name="Dechsakulwatana C."/>
            <person name="Rungsihiranrut A."/>
            <person name="Muangchinda C."/>
            <person name="Ningthoujam R."/>
            <person name="Klankeo P."/>
            <person name="Pinyakong O."/>
        </authorList>
    </citation>
    <scope>NUCLEOTIDE SEQUENCE</scope>
    <source>
        <strain evidence="1">TL01-2</strain>
    </source>
</reference>
<proteinExistence type="predicted"/>
<dbReference type="Proteomes" id="UP001269400">
    <property type="component" value="Unassembled WGS sequence"/>
</dbReference>
<gene>
    <name evidence="1" type="ORF">O0Q50_22190</name>
</gene>
<reference evidence="1" key="1">
    <citation type="journal article" date="2022" name="J Environ Chem Eng">
        <title>Biodegradation of petroleum oil using a constructed nonpathogenic and heavy metal-tolerant bacterial consortium isolated from marine sponges.</title>
        <authorList>
            <person name="Dechsakulwatana C."/>
            <person name="Rungsihiranrut A."/>
            <person name="Muangchinda C."/>
            <person name="Ningthoujam R."/>
            <person name="Klankeo P."/>
            <person name="Pinyakong O."/>
        </authorList>
    </citation>
    <scope>NUCLEOTIDE SEQUENCE</scope>
    <source>
        <strain evidence="1">TL01-2</strain>
    </source>
</reference>
<dbReference type="AlphaFoldDB" id="A0AAX6NEH3"/>
<dbReference type="EMBL" id="JAPTGD010000002">
    <property type="protein sequence ID" value="MDU9693894.1"/>
    <property type="molecule type" value="Genomic_DNA"/>
</dbReference>
<organism evidence="1 2">
    <name type="scientific">Priestia aryabhattai</name>
    <name type="common">Bacillus aryabhattai</name>
    <dbReference type="NCBI Taxonomy" id="412384"/>
    <lineage>
        <taxon>Bacteria</taxon>
        <taxon>Bacillati</taxon>
        <taxon>Bacillota</taxon>
        <taxon>Bacilli</taxon>
        <taxon>Bacillales</taxon>
        <taxon>Bacillaceae</taxon>
        <taxon>Priestia</taxon>
    </lineage>
</organism>
<evidence type="ECO:0008006" key="3">
    <source>
        <dbReference type="Google" id="ProtNLM"/>
    </source>
</evidence>
<sequence length="146" mass="16968">MKLTAYTETIINSLLEVNNREFNLNKYIDLVTKMDKCYPSELERGNYSLIELENNHNNITYIQKQINLLNDKSFIWLYSSIMETILSENMVSCKGALHILLGSNDAQVRIESIIASCKKEQWYQNAYYQLLNMNNKSNSSIELKAV</sequence>